<dbReference type="InterPro" id="IPR014710">
    <property type="entry name" value="RmlC-like_jellyroll"/>
</dbReference>
<comment type="caution">
    <text evidence="1">The sequence shown here is derived from an EMBL/GenBank/DDBJ whole genome shotgun (WGS) entry which is preliminary data.</text>
</comment>
<dbReference type="Proteomes" id="UP000637643">
    <property type="component" value="Unassembled WGS sequence"/>
</dbReference>
<evidence type="ECO:0000313" key="1">
    <source>
        <dbReference type="EMBL" id="GGG00354.1"/>
    </source>
</evidence>
<name>A0A917CXM7_9BACL</name>
<dbReference type="InterPro" id="IPR011051">
    <property type="entry name" value="RmlC_Cupin_sf"/>
</dbReference>
<dbReference type="SUPFAM" id="SSF51182">
    <property type="entry name" value="RmlC-like cupins"/>
    <property type="match status" value="1"/>
</dbReference>
<sequence>MKIYQFTQEAGKAIEAFGSRELHMSRILSEASTPHIGCMYLGENGRVGWHQAGVPQLFLVVSGGGWVRGGDGPEVSIRAGYAAYWEQGEWHETRTDNGLTAIVIESESLNIAMIPIQE</sequence>
<dbReference type="Gene3D" id="2.60.120.10">
    <property type="entry name" value="Jelly Rolls"/>
    <property type="match status" value="1"/>
</dbReference>
<reference evidence="1" key="2">
    <citation type="submission" date="2020-09" db="EMBL/GenBank/DDBJ databases">
        <authorList>
            <person name="Sun Q."/>
            <person name="Zhou Y."/>
        </authorList>
    </citation>
    <scope>NUCLEOTIDE SEQUENCE</scope>
    <source>
        <strain evidence="1">CGMCC 1.16134</strain>
    </source>
</reference>
<gene>
    <name evidence="1" type="ORF">GCM10010912_51530</name>
</gene>
<keyword evidence="2" id="KW-1185">Reference proteome</keyword>
<evidence type="ECO:0000313" key="2">
    <source>
        <dbReference type="Proteomes" id="UP000637643"/>
    </source>
</evidence>
<dbReference type="EMBL" id="BMKR01000030">
    <property type="protein sequence ID" value="GGG00354.1"/>
    <property type="molecule type" value="Genomic_DNA"/>
</dbReference>
<protein>
    <submittedName>
        <fullName evidence="1">Cupin</fullName>
    </submittedName>
</protein>
<proteinExistence type="predicted"/>
<dbReference type="RefSeq" id="WP_189029978.1">
    <property type="nucleotide sequence ID" value="NZ_BMKR01000030.1"/>
</dbReference>
<accession>A0A917CXM7</accession>
<reference evidence="1" key="1">
    <citation type="journal article" date="2014" name="Int. J. Syst. Evol. Microbiol.">
        <title>Complete genome sequence of Corynebacterium casei LMG S-19264T (=DSM 44701T), isolated from a smear-ripened cheese.</title>
        <authorList>
            <consortium name="US DOE Joint Genome Institute (JGI-PGF)"/>
            <person name="Walter F."/>
            <person name="Albersmeier A."/>
            <person name="Kalinowski J."/>
            <person name="Ruckert C."/>
        </authorList>
    </citation>
    <scope>NUCLEOTIDE SEQUENCE</scope>
    <source>
        <strain evidence="1">CGMCC 1.16134</strain>
    </source>
</reference>
<dbReference type="AlphaFoldDB" id="A0A917CXM7"/>
<organism evidence="1 2">
    <name type="scientific">Paenibacillus albidus</name>
    <dbReference type="NCBI Taxonomy" id="2041023"/>
    <lineage>
        <taxon>Bacteria</taxon>
        <taxon>Bacillati</taxon>
        <taxon>Bacillota</taxon>
        <taxon>Bacilli</taxon>
        <taxon>Bacillales</taxon>
        <taxon>Paenibacillaceae</taxon>
        <taxon>Paenibacillus</taxon>
    </lineage>
</organism>